<name>A0A9W9Y6B8_9EURO</name>
<reference evidence="2" key="1">
    <citation type="submission" date="2022-12" db="EMBL/GenBank/DDBJ databases">
        <authorList>
            <person name="Petersen C."/>
        </authorList>
    </citation>
    <scope>NUCLEOTIDE SEQUENCE</scope>
    <source>
        <strain evidence="2">IBT 29495</strain>
    </source>
</reference>
<dbReference type="InterPro" id="IPR035810">
    <property type="entry name" value="PEBP_euk"/>
</dbReference>
<dbReference type="Gene3D" id="3.90.280.10">
    <property type="entry name" value="PEBP-like"/>
    <property type="match status" value="1"/>
</dbReference>
<gene>
    <name evidence="2" type="ORF">N7463_001543</name>
</gene>
<evidence type="ECO:0000313" key="2">
    <source>
        <dbReference type="EMBL" id="KAJ5521090.1"/>
    </source>
</evidence>
<reference evidence="2" key="2">
    <citation type="journal article" date="2023" name="IMA Fungus">
        <title>Comparative genomic study of the Penicillium genus elucidates a diverse pangenome and 15 lateral gene transfer events.</title>
        <authorList>
            <person name="Petersen C."/>
            <person name="Sorensen T."/>
            <person name="Nielsen M.R."/>
            <person name="Sondergaard T.E."/>
            <person name="Sorensen J.L."/>
            <person name="Fitzpatrick D.A."/>
            <person name="Frisvad J.C."/>
            <person name="Nielsen K.L."/>
        </authorList>
    </citation>
    <scope>NUCLEOTIDE SEQUENCE</scope>
    <source>
        <strain evidence="2">IBT 29495</strain>
    </source>
</reference>
<organism evidence="2 3">
    <name type="scientific">Penicillium fimorum</name>
    <dbReference type="NCBI Taxonomy" id="1882269"/>
    <lineage>
        <taxon>Eukaryota</taxon>
        <taxon>Fungi</taxon>
        <taxon>Dikarya</taxon>
        <taxon>Ascomycota</taxon>
        <taxon>Pezizomycotina</taxon>
        <taxon>Eurotiomycetes</taxon>
        <taxon>Eurotiomycetidae</taxon>
        <taxon>Eurotiales</taxon>
        <taxon>Aspergillaceae</taxon>
        <taxon>Penicillium</taxon>
    </lineage>
</organism>
<dbReference type="InterPro" id="IPR008914">
    <property type="entry name" value="PEBP"/>
</dbReference>
<dbReference type="GO" id="GO:0046578">
    <property type="term" value="P:regulation of Ras protein signal transduction"/>
    <property type="evidence" value="ECO:0007669"/>
    <property type="project" value="TreeGrafter"/>
</dbReference>
<dbReference type="AlphaFoldDB" id="A0A9W9Y6B8"/>
<dbReference type="Pfam" id="PF01161">
    <property type="entry name" value="PBP"/>
    <property type="match status" value="1"/>
</dbReference>
<dbReference type="SUPFAM" id="SSF49777">
    <property type="entry name" value="PEBP-like"/>
    <property type="match status" value="1"/>
</dbReference>
<dbReference type="PANTHER" id="PTHR11362:SF141">
    <property type="entry name" value="PHOSPHATIDYLETHANOLAMINE-BINDING PROTEIN"/>
    <property type="match status" value="1"/>
</dbReference>
<proteinExistence type="predicted"/>
<dbReference type="OrthoDB" id="440553at2759"/>
<keyword evidence="1" id="KW-0732">Signal</keyword>
<dbReference type="GO" id="GO:0030162">
    <property type="term" value="P:regulation of proteolysis"/>
    <property type="evidence" value="ECO:0007669"/>
    <property type="project" value="TreeGrafter"/>
</dbReference>
<keyword evidence="3" id="KW-1185">Reference proteome</keyword>
<protein>
    <recommendedName>
        <fullName evidence="4">Phosphatidylethanolamine-binding protein PEBP</fullName>
    </recommendedName>
</protein>
<dbReference type="GO" id="GO:0030414">
    <property type="term" value="F:peptidase inhibitor activity"/>
    <property type="evidence" value="ECO:0007669"/>
    <property type="project" value="TreeGrafter"/>
</dbReference>
<accession>A0A9W9Y6B8</accession>
<evidence type="ECO:0000313" key="3">
    <source>
        <dbReference type="Proteomes" id="UP001149954"/>
    </source>
</evidence>
<evidence type="ECO:0000256" key="1">
    <source>
        <dbReference type="SAM" id="SignalP"/>
    </source>
</evidence>
<dbReference type="InterPro" id="IPR036610">
    <property type="entry name" value="PEBP-like_sf"/>
</dbReference>
<dbReference type="PANTHER" id="PTHR11362">
    <property type="entry name" value="PHOSPHATIDYLETHANOLAMINE-BINDING PROTEIN"/>
    <property type="match status" value="1"/>
</dbReference>
<dbReference type="Proteomes" id="UP001149954">
    <property type="component" value="Unassembled WGS sequence"/>
</dbReference>
<dbReference type="CDD" id="cd00866">
    <property type="entry name" value="PEBP_euk"/>
    <property type="match status" value="1"/>
</dbReference>
<sequence length="223" mass="24871">MISLVTLLFGVLTEIIQIFPLAPGQQLQIRYPGGRCINPGMELDIRGTTMIPDIGSLNLRCNQKYIILFIDLDAILPGTRIQSVILHWYQPNLMMDCTKPTPPSKLVPAKDHEDDHQPAASYIAPRAPPNTHHRYVYLLFVQPPAYQFPDCFSHVFPETVSARAGFDIREFVQAAGLDPPIAMNYFVGRHEPTEGETTTIPHGATTTSFYSMDCTTRTVGLVS</sequence>
<dbReference type="GO" id="GO:0005543">
    <property type="term" value="F:phospholipid binding"/>
    <property type="evidence" value="ECO:0007669"/>
    <property type="project" value="TreeGrafter"/>
</dbReference>
<comment type="caution">
    <text evidence="2">The sequence shown here is derived from an EMBL/GenBank/DDBJ whole genome shotgun (WGS) entry which is preliminary data.</text>
</comment>
<feature type="signal peptide" evidence="1">
    <location>
        <begin position="1"/>
        <end position="18"/>
    </location>
</feature>
<evidence type="ECO:0008006" key="4">
    <source>
        <dbReference type="Google" id="ProtNLM"/>
    </source>
</evidence>
<feature type="chain" id="PRO_5040815797" description="Phosphatidylethanolamine-binding protein PEBP" evidence="1">
    <location>
        <begin position="19"/>
        <end position="223"/>
    </location>
</feature>
<dbReference type="EMBL" id="JAPWDS010000001">
    <property type="protein sequence ID" value="KAJ5521090.1"/>
    <property type="molecule type" value="Genomic_DNA"/>
</dbReference>